<sequence length="41" mass="4750">MFEREGSIFGYENFYSEGMQKELNALGFNSLKDLIKSLSKK</sequence>
<protein>
    <submittedName>
        <fullName evidence="1">Uncharacterized protein</fullName>
    </submittedName>
</protein>
<reference evidence="1 2" key="1">
    <citation type="submission" date="2018-01" db="EMBL/GenBank/DDBJ databases">
        <title>Bacillus asahii Genome sequencing and assembly.</title>
        <authorList>
            <person name="Jiang H."/>
            <person name="Feng Y."/>
            <person name="Zhao F."/>
            <person name="Lin X."/>
        </authorList>
    </citation>
    <scope>NUCLEOTIDE SEQUENCE [LARGE SCALE GENOMIC DNA]</scope>
    <source>
        <strain evidence="1 2">OM18</strain>
    </source>
</reference>
<gene>
    <name evidence="1" type="ORF">BAOM_2788</name>
</gene>
<organism evidence="1 2">
    <name type="scientific">Peribacillus asahii</name>
    <dbReference type="NCBI Taxonomy" id="228899"/>
    <lineage>
        <taxon>Bacteria</taxon>
        <taxon>Bacillati</taxon>
        <taxon>Bacillota</taxon>
        <taxon>Bacilli</taxon>
        <taxon>Bacillales</taxon>
        <taxon>Bacillaceae</taxon>
        <taxon>Peribacillus</taxon>
    </lineage>
</organism>
<accession>A0A3Q9RN70</accession>
<evidence type="ECO:0000313" key="1">
    <source>
        <dbReference type="EMBL" id="AZV43397.1"/>
    </source>
</evidence>
<name>A0A3Q9RN70_9BACI</name>
<dbReference type="Proteomes" id="UP000283095">
    <property type="component" value="Chromosome"/>
</dbReference>
<dbReference type="RefSeq" id="WP_257467276.1">
    <property type="nucleotide sequence ID" value="NZ_CP026095.1"/>
</dbReference>
<dbReference type="KEGG" id="pasa:BAOM_2788"/>
<evidence type="ECO:0000313" key="2">
    <source>
        <dbReference type="Proteomes" id="UP000283095"/>
    </source>
</evidence>
<dbReference type="AlphaFoldDB" id="A0A3Q9RN70"/>
<dbReference type="EMBL" id="CP026095">
    <property type="protein sequence ID" value="AZV43397.1"/>
    <property type="molecule type" value="Genomic_DNA"/>
</dbReference>
<proteinExistence type="predicted"/>